<dbReference type="PANTHER" id="PTHR35893:SF3">
    <property type="entry name" value="INNER MEMBRANE PROTEIN"/>
    <property type="match status" value="1"/>
</dbReference>
<dbReference type="EMBL" id="HG322949">
    <property type="protein sequence ID" value="CDG85143.1"/>
    <property type="molecule type" value="Genomic_DNA"/>
</dbReference>
<evidence type="ECO:0000256" key="2">
    <source>
        <dbReference type="SAM" id="MobiDB-lite"/>
    </source>
</evidence>
<evidence type="ECO:0000256" key="1">
    <source>
        <dbReference type="SAM" id="Coils"/>
    </source>
</evidence>
<dbReference type="GO" id="GO:0043022">
    <property type="term" value="F:ribosome binding"/>
    <property type="evidence" value="ECO:0007669"/>
    <property type="project" value="InterPro"/>
</dbReference>
<feature type="coiled-coil region" evidence="1">
    <location>
        <begin position="62"/>
        <end position="89"/>
    </location>
</feature>
<evidence type="ECO:0000259" key="4">
    <source>
        <dbReference type="Pfam" id="PF19029"/>
    </source>
</evidence>
<dbReference type="eggNOG" id="COG4575">
    <property type="taxonomic scope" value="Bacteria"/>
</dbReference>
<dbReference type="OrthoDB" id="9181874at2"/>
<dbReference type="InterPro" id="IPR043605">
    <property type="entry name" value="DUF883_C"/>
</dbReference>
<reference evidence="5 6" key="1">
    <citation type="journal article" date="2015" name="Genome Announc.">
        <title>Genome Sequence of Mushroom Soft-Rot Pathogen Janthinobacterium agaricidamnosum.</title>
        <authorList>
            <person name="Graupner K."/>
            <person name="Lackner G."/>
            <person name="Hertweck C."/>
        </authorList>
    </citation>
    <scope>NUCLEOTIDE SEQUENCE [LARGE SCALE GENOMIC DNA]</scope>
    <source>
        <strain evidence="6">NBRC 102515 / DSM 9628</strain>
    </source>
</reference>
<dbReference type="InterPro" id="IPR010279">
    <property type="entry name" value="YqjD/ElaB"/>
</dbReference>
<organism evidence="5 6">
    <name type="scientific">Janthinobacterium agaricidamnosum NBRC 102515 = DSM 9628</name>
    <dbReference type="NCBI Taxonomy" id="1349767"/>
    <lineage>
        <taxon>Bacteria</taxon>
        <taxon>Pseudomonadati</taxon>
        <taxon>Pseudomonadota</taxon>
        <taxon>Betaproteobacteria</taxon>
        <taxon>Burkholderiales</taxon>
        <taxon>Oxalobacteraceae</taxon>
        <taxon>Janthinobacterium</taxon>
    </lineage>
</organism>
<dbReference type="PATRIC" id="fig|1349767.4.peg.1173"/>
<keyword evidence="3" id="KW-1133">Transmembrane helix</keyword>
<dbReference type="KEGG" id="jag:GJA_4536"/>
<dbReference type="HOGENOM" id="CLU_132623_0_2_4"/>
<feature type="compositionally biased region" description="Polar residues" evidence="2">
    <location>
        <begin position="1"/>
        <end position="18"/>
    </location>
</feature>
<keyword evidence="6" id="KW-1185">Reference proteome</keyword>
<proteinExistence type="predicted"/>
<keyword evidence="3" id="KW-0472">Membrane</keyword>
<accession>W0VCP6</accession>
<name>W0VCP6_9BURK</name>
<keyword evidence="1" id="KW-0175">Coiled coil</keyword>
<sequence length="123" mass="13039">MSSTQAAGKSVKNGSDSASILGPDADQAREKLVNDLKGVISEAEEWLHNAGADTSDSLVSLKEKFETTLRKAKNDLVRLEESVVAKTKQAAQATDDYVQDNPWTSVGVGAVVGVLVGLLIARR</sequence>
<feature type="domain" description="DUF883" evidence="4">
    <location>
        <begin position="94"/>
        <end position="123"/>
    </location>
</feature>
<dbReference type="Pfam" id="PF19029">
    <property type="entry name" value="DUF883_C"/>
    <property type="match status" value="1"/>
</dbReference>
<keyword evidence="3" id="KW-0812">Transmembrane</keyword>
<evidence type="ECO:0000313" key="5">
    <source>
        <dbReference type="EMBL" id="CDG85143.1"/>
    </source>
</evidence>
<evidence type="ECO:0000313" key="6">
    <source>
        <dbReference type="Proteomes" id="UP000027604"/>
    </source>
</evidence>
<dbReference type="AlphaFoldDB" id="W0VCP6"/>
<dbReference type="RefSeq" id="WP_081905517.1">
    <property type="nucleotide sequence ID" value="NZ_BCTH01000022.1"/>
</dbReference>
<dbReference type="PANTHER" id="PTHR35893">
    <property type="entry name" value="INNER MEMBRANE PROTEIN-RELATED"/>
    <property type="match status" value="1"/>
</dbReference>
<dbReference type="STRING" id="1349767.GJA_4536"/>
<gene>
    <name evidence="5" type="ORF">GJA_4536</name>
</gene>
<feature type="region of interest" description="Disordered" evidence="2">
    <location>
        <begin position="1"/>
        <end position="24"/>
    </location>
</feature>
<protein>
    <recommendedName>
        <fullName evidence="4">DUF883 domain-containing protein</fullName>
    </recommendedName>
</protein>
<dbReference type="Proteomes" id="UP000027604">
    <property type="component" value="Chromosome I"/>
</dbReference>
<evidence type="ECO:0000256" key="3">
    <source>
        <dbReference type="SAM" id="Phobius"/>
    </source>
</evidence>
<feature type="transmembrane region" description="Helical" evidence="3">
    <location>
        <begin position="103"/>
        <end position="121"/>
    </location>
</feature>